<organism evidence="4 5">
    <name type="scientific">Bifidobacterium subtile</name>
    <dbReference type="NCBI Taxonomy" id="77635"/>
    <lineage>
        <taxon>Bacteria</taxon>
        <taxon>Bacillati</taxon>
        <taxon>Actinomycetota</taxon>
        <taxon>Actinomycetes</taxon>
        <taxon>Bifidobacteriales</taxon>
        <taxon>Bifidobacteriaceae</taxon>
        <taxon>Bifidobacterium</taxon>
    </lineage>
</organism>
<dbReference type="STRING" id="77635.BISU_1696"/>
<protein>
    <submittedName>
        <fullName evidence="4">Ribokinase RbsK</fullName>
    </submittedName>
</protein>
<dbReference type="EMBL" id="JGZR01000008">
    <property type="protein sequence ID" value="KFJ02496.1"/>
    <property type="molecule type" value="Genomic_DNA"/>
</dbReference>
<comment type="caution">
    <text evidence="4">The sequence shown here is derived from an EMBL/GenBank/DDBJ whole genome shotgun (WGS) entry which is preliminary data.</text>
</comment>
<dbReference type="PANTHER" id="PTHR10584:SF166">
    <property type="entry name" value="RIBOKINASE"/>
    <property type="match status" value="1"/>
</dbReference>
<evidence type="ECO:0000259" key="3">
    <source>
        <dbReference type="Pfam" id="PF00294"/>
    </source>
</evidence>
<evidence type="ECO:0000313" key="5">
    <source>
        <dbReference type="Proteomes" id="UP000029055"/>
    </source>
</evidence>
<proteinExistence type="predicted"/>
<evidence type="ECO:0000256" key="1">
    <source>
        <dbReference type="ARBA" id="ARBA00022679"/>
    </source>
</evidence>
<accession>A0A087E3Z5</accession>
<dbReference type="Pfam" id="PF00294">
    <property type="entry name" value="PfkB"/>
    <property type="match status" value="1"/>
</dbReference>
<dbReference type="GO" id="GO:0016301">
    <property type="term" value="F:kinase activity"/>
    <property type="evidence" value="ECO:0007669"/>
    <property type="project" value="UniProtKB-KW"/>
</dbReference>
<dbReference type="Proteomes" id="UP000029055">
    <property type="component" value="Unassembled WGS sequence"/>
</dbReference>
<dbReference type="InterPro" id="IPR011611">
    <property type="entry name" value="PfkB_dom"/>
</dbReference>
<dbReference type="PANTHER" id="PTHR10584">
    <property type="entry name" value="SUGAR KINASE"/>
    <property type="match status" value="1"/>
</dbReference>
<feature type="domain" description="Carbohydrate kinase PfkB" evidence="3">
    <location>
        <begin position="20"/>
        <end position="328"/>
    </location>
</feature>
<reference evidence="4 5" key="1">
    <citation type="submission" date="2014-03" db="EMBL/GenBank/DDBJ databases">
        <title>Genomics of Bifidobacteria.</title>
        <authorList>
            <person name="Ventura M."/>
            <person name="Milani C."/>
            <person name="Lugli G.A."/>
        </authorList>
    </citation>
    <scope>NUCLEOTIDE SEQUENCE [LARGE SCALE GENOMIC DNA]</scope>
    <source>
        <strain evidence="4 5">LMG 11597</strain>
    </source>
</reference>
<dbReference type="InterPro" id="IPR029056">
    <property type="entry name" value="Ribokinase-like"/>
</dbReference>
<name>A0A087E3Z5_9BIFI</name>
<keyword evidence="2 4" id="KW-0418">Kinase</keyword>
<dbReference type="Gene3D" id="3.40.1190.20">
    <property type="match status" value="1"/>
</dbReference>
<dbReference type="RefSeq" id="WP_051246252.1">
    <property type="nucleotide sequence ID" value="NZ_CP062939.1"/>
</dbReference>
<evidence type="ECO:0000313" key="4">
    <source>
        <dbReference type="EMBL" id="KFJ02496.1"/>
    </source>
</evidence>
<evidence type="ECO:0000256" key="2">
    <source>
        <dbReference type="ARBA" id="ARBA00022777"/>
    </source>
</evidence>
<gene>
    <name evidence="4" type="ORF">BISU_1696</name>
</gene>
<keyword evidence="1" id="KW-0808">Transferase</keyword>
<dbReference type="eggNOG" id="COG0524">
    <property type="taxonomic scope" value="Bacteria"/>
</dbReference>
<dbReference type="GO" id="GO:0005829">
    <property type="term" value="C:cytosol"/>
    <property type="evidence" value="ECO:0007669"/>
    <property type="project" value="TreeGrafter"/>
</dbReference>
<keyword evidence="5" id="KW-1185">Reference proteome</keyword>
<dbReference type="SUPFAM" id="SSF53613">
    <property type="entry name" value="Ribokinase-like"/>
    <property type="match status" value="1"/>
</dbReference>
<dbReference type="AlphaFoldDB" id="A0A087E3Z5"/>
<dbReference type="OrthoDB" id="8578462at2"/>
<sequence length="351" mass="37413">MLHEFISRAFRSPSRPLAASVLSLGQIWVDVMMDVNEIPPSGGFTVSQQVNATIGGSFRVLQAASRMGSPTRHAGIIGGGMWGTAVREALSRDKIDHIGQDRLDSDTGFRLVLNDGERKTFIATYGAESQGDANTFDAIEPRDGDVVHISGNTLMDHSSSGIEAFFARTAPDPDDRPYTLVLSPTNALELVSEQLLENVVLARPIWSCNRQEAHTLAERLGVPQGDARKLTVGGAFDEAMEGLCGSLGEALRAPLVLRAGSRGAWVREPGGGVAHVPGFPVKPAHTRSAGACHTGAFCAMLAQGWSMPDAVRIANAASSLAIERHIAGVPDCPHRQEAMALAEDHEHSENE</sequence>